<dbReference type="PANTHER" id="PTHR28063:SF1">
    <property type="entry name" value="RNA POLYMERASE II NUCLEAR LOCALIZATION PROTEIN IWR1"/>
    <property type="match status" value="1"/>
</dbReference>
<feature type="compositionally biased region" description="Acidic residues" evidence="2">
    <location>
        <begin position="394"/>
        <end position="414"/>
    </location>
</feature>
<dbReference type="InterPro" id="IPR040150">
    <property type="entry name" value="Iwr1"/>
</dbReference>
<evidence type="ECO:0000259" key="3">
    <source>
        <dbReference type="Pfam" id="PF08574"/>
    </source>
</evidence>
<feature type="region of interest" description="Disordered" evidence="2">
    <location>
        <begin position="46"/>
        <end position="106"/>
    </location>
</feature>
<protein>
    <recommendedName>
        <fullName evidence="3">Transcription factor Iwr1 domain-containing protein</fullName>
    </recommendedName>
</protein>
<dbReference type="Proteomes" id="UP001175261">
    <property type="component" value="Unassembled WGS sequence"/>
</dbReference>
<feature type="region of interest" description="Disordered" evidence="2">
    <location>
        <begin position="342"/>
        <end position="414"/>
    </location>
</feature>
<dbReference type="PANTHER" id="PTHR28063">
    <property type="entry name" value="RNA POLYMERASE II NUCLEAR LOCALIZATION PROTEIN IWR1"/>
    <property type="match status" value="1"/>
</dbReference>
<evidence type="ECO:0000256" key="2">
    <source>
        <dbReference type="SAM" id="MobiDB-lite"/>
    </source>
</evidence>
<dbReference type="GO" id="GO:0005737">
    <property type="term" value="C:cytoplasm"/>
    <property type="evidence" value="ECO:0007669"/>
    <property type="project" value="TreeGrafter"/>
</dbReference>
<evidence type="ECO:0000256" key="1">
    <source>
        <dbReference type="ARBA" id="ARBA00010218"/>
    </source>
</evidence>
<gene>
    <name evidence="4" type="ORF">NLU13_3056</name>
</gene>
<feature type="compositionally biased region" description="Acidic residues" evidence="2">
    <location>
        <begin position="369"/>
        <end position="378"/>
    </location>
</feature>
<dbReference type="EMBL" id="JAPDFR010000002">
    <property type="protein sequence ID" value="KAK0389481.1"/>
    <property type="molecule type" value="Genomic_DNA"/>
</dbReference>
<sequence length="435" mass="48436">MSIPPSVIRIKRKRDDDAPVTFLQLDGEAKRHRSDSDWVYQRRQTAPLSPTVVSPREARPVIHVAGSSQPTEKRNNAGILKDGEETPHLSVDGHKERRTTQVAPSRRFHISRSMLKKEAATNIVRSGVSKKPRTGPAIFVEKTRKKTASIQANPQTVTSSATSSPAHTQPSILQPALADIDRTTTRSLKKPGAASRIKTGKDTPSRAPPPEVVGSHHEEDMQKIADDLNKWVIDEIGANLESMEQDRRQTKPTSPFRPKAPAQRYRDRHPLSAQTLEPKPMSSAMDMDNGHVSDATDDEGDDGDWIIEEYIRIPVKAMASDVSPTDVGVLVLDGDEATALFYGPENDSDDEFAEDDEDENAENHYTADYPEDEVDSDDEYGRQAYLYRTRNASDDEEYDNETYESSDDMVLDGDGDDDAAMARIKAYMRRHAARG</sequence>
<comment type="caution">
    <text evidence="4">The sequence shown here is derived from an EMBL/GenBank/DDBJ whole genome shotgun (WGS) entry which is preliminary data.</text>
</comment>
<dbReference type="AlphaFoldDB" id="A0AA39GLL7"/>
<feature type="compositionally biased region" description="Acidic residues" evidence="2">
    <location>
        <begin position="346"/>
        <end position="360"/>
    </location>
</feature>
<name>A0AA39GLL7_SARSR</name>
<reference evidence="4" key="1">
    <citation type="submission" date="2022-10" db="EMBL/GenBank/DDBJ databases">
        <title>Determination and structural analysis of whole genome sequence of Sarocladium strictum F4-1.</title>
        <authorList>
            <person name="Hu L."/>
            <person name="Jiang Y."/>
        </authorList>
    </citation>
    <scope>NUCLEOTIDE SEQUENCE</scope>
    <source>
        <strain evidence="4">F4-1</strain>
    </source>
</reference>
<dbReference type="PROSITE" id="PS50096">
    <property type="entry name" value="IQ"/>
    <property type="match status" value="1"/>
</dbReference>
<evidence type="ECO:0000313" key="4">
    <source>
        <dbReference type="EMBL" id="KAK0389481.1"/>
    </source>
</evidence>
<feature type="region of interest" description="Disordered" evidence="2">
    <location>
        <begin position="142"/>
        <end position="219"/>
    </location>
</feature>
<keyword evidence="5" id="KW-1185">Reference proteome</keyword>
<dbReference type="GO" id="GO:0006606">
    <property type="term" value="P:protein import into nucleus"/>
    <property type="evidence" value="ECO:0007669"/>
    <property type="project" value="InterPro"/>
</dbReference>
<evidence type="ECO:0000313" key="5">
    <source>
        <dbReference type="Proteomes" id="UP001175261"/>
    </source>
</evidence>
<feature type="domain" description="Transcription factor Iwr1" evidence="3">
    <location>
        <begin position="304"/>
        <end position="373"/>
    </location>
</feature>
<feature type="compositionally biased region" description="Basic and acidic residues" evidence="2">
    <location>
        <begin position="71"/>
        <end position="99"/>
    </location>
</feature>
<feature type="region of interest" description="Disordered" evidence="2">
    <location>
        <begin position="241"/>
        <end position="301"/>
    </location>
</feature>
<comment type="similarity">
    <text evidence="1">Belongs to the IWR1/SLC7A6OS family.</text>
</comment>
<dbReference type="InterPro" id="IPR013883">
    <property type="entry name" value="TF_Iwr1_dom"/>
</dbReference>
<organism evidence="4 5">
    <name type="scientific">Sarocladium strictum</name>
    <name type="common">Black bundle disease fungus</name>
    <name type="synonym">Acremonium strictum</name>
    <dbReference type="NCBI Taxonomy" id="5046"/>
    <lineage>
        <taxon>Eukaryota</taxon>
        <taxon>Fungi</taxon>
        <taxon>Dikarya</taxon>
        <taxon>Ascomycota</taxon>
        <taxon>Pezizomycotina</taxon>
        <taxon>Sordariomycetes</taxon>
        <taxon>Hypocreomycetidae</taxon>
        <taxon>Hypocreales</taxon>
        <taxon>Sarocladiaceae</taxon>
        <taxon>Sarocladium</taxon>
    </lineage>
</organism>
<accession>A0AA39GLL7</accession>
<feature type="compositionally biased region" description="Polar residues" evidence="2">
    <location>
        <begin position="148"/>
        <end position="172"/>
    </location>
</feature>
<dbReference type="Pfam" id="PF08574">
    <property type="entry name" value="Iwr1"/>
    <property type="match status" value="1"/>
</dbReference>
<proteinExistence type="inferred from homology"/>